<reference evidence="1" key="1">
    <citation type="submission" date="2018-02" db="EMBL/GenBank/DDBJ databases">
        <title>Rhizophora mucronata_Transcriptome.</title>
        <authorList>
            <person name="Meera S.P."/>
            <person name="Sreeshan A."/>
            <person name="Augustine A."/>
        </authorList>
    </citation>
    <scope>NUCLEOTIDE SEQUENCE</scope>
    <source>
        <tissue evidence="1">Leaf</tissue>
    </source>
</reference>
<name>A0A2P2NXB9_RHIMU</name>
<accession>A0A2P2NXB9</accession>
<sequence>MPYWFRIKRAQLYGIV</sequence>
<dbReference type="EMBL" id="GGEC01066702">
    <property type="protein sequence ID" value="MBX47186.1"/>
    <property type="molecule type" value="Transcribed_RNA"/>
</dbReference>
<protein>
    <submittedName>
        <fullName evidence="1">Uncharacterized protein</fullName>
    </submittedName>
</protein>
<dbReference type="AlphaFoldDB" id="A0A2P2NXB9"/>
<proteinExistence type="predicted"/>
<evidence type="ECO:0000313" key="1">
    <source>
        <dbReference type="EMBL" id="MBX47186.1"/>
    </source>
</evidence>
<organism evidence="1">
    <name type="scientific">Rhizophora mucronata</name>
    <name type="common">Asiatic mangrove</name>
    <dbReference type="NCBI Taxonomy" id="61149"/>
    <lineage>
        <taxon>Eukaryota</taxon>
        <taxon>Viridiplantae</taxon>
        <taxon>Streptophyta</taxon>
        <taxon>Embryophyta</taxon>
        <taxon>Tracheophyta</taxon>
        <taxon>Spermatophyta</taxon>
        <taxon>Magnoliopsida</taxon>
        <taxon>eudicotyledons</taxon>
        <taxon>Gunneridae</taxon>
        <taxon>Pentapetalae</taxon>
        <taxon>rosids</taxon>
        <taxon>fabids</taxon>
        <taxon>Malpighiales</taxon>
        <taxon>Rhizophoraceae</taxon>
        <taxon>Rhizophora</taxon>
    </lineage>
</organism>